<organism evidence="2 3">
    <name type="scientific">Aquimarina algiphila</name>
    <dbReference type="NCBI Taxonomy" id="2047982"/>
    <lineage>
        <taxon>Bacteria</taxon>
        <taxon>Pseudomonadati</taxon>
        <taxon>Bacteroidota</taxon>
        <taxon>Flavobacteriia</taxon>
        <taxon>Flavobacteriales</taxon>
        <taxon>Flavobacteriaceae</taxon>
        <taxon>Aquimarina</taxon>
    </lineage>
</organism>
<dbReference type="SUPFAM" id="SSF55961">
    <property type="entry name" value="Bet v1-like"/>
    <property type="match status" value="1"/>
</dbReference>
<protein>
    <recommendedName>
        <fullName evidence="1">START domain-containing protein</fullName>
    </recommendedName>
</protein>
<comment type="caution">
    <text evidence="2">The sequence shown here is derived from an EMBL/GenBank/DDBJ whole genome shotgun (WGS) entry which is preliminary data.</text>
</comment>
<dbReference type="Pfam" id="PF01852">
    <property type="entry name" value="START"/>
    <property type="match status" value="1"/>
</dbReference>
<sequence length="217" mass="25139">MFEIRNSISKRFNVRTCNTMKKIYYLCILVPMLTFGQSQWKLAKDKEGIQIWVRGFKDSPYKEYKAITSVKTSLKGVVDELLEAPEYMENCKEGVSHLVKINNDKEYVFYARNEFPWPVKDRDVVSKLRIQKISKDKIKLYIDAAPEEVPVLKSTLRIRELSGHWLLEEHEGKVKITQQLYVNPEGSLPPFITNSLLVTGPFKTFSTLKGTLEDIDS</sequence>
<dbReference type="InterPro" id="IPR051213">
    <property type="entry name" value="START_lipid_transfer"/>
</dbReference>
<dbReference type="PANTHER" id="PTHR19308:SF14">
    <property type="entry name" value="START DOMAIN-CONTAINING PROTEIN"/>
    <property type="match status" value="1"/>
</dbReference>
<dbReference type="InterPro" id="IPR002913">
    <property type="entry name" value="START_lipid-bd_dom"/>
</dbReference>
<dbReference type="GO" id="GO:0008289">
    <property type="term" value="F:lipid binding"/>
    <property type="evidence" value="ECO:0007669"/>
    <property type="project" value="InterPro"/>
</dbReference>
<name>A0A554VMC2_9FLAO</name>
<keyword evidence="3" id="KW-1185">Reference proteome</keyword>
<dbReference type="InterPro" id="IPR023393">
    <property type="entry name" value="START-like_dom_sf"/>
</dbReference>
<dbReference type="Gene3D" id="3.30.530.20">
    <property type="match status" value="1"/>
</dbReference>
<dbReference type="OrthoDB" id="5734556at2"/>
<gene>
    <name evidence="2" type="ORF">FOF46_09000</name>
</gene>
<dbReference type="AlphaFoldDB" id="A0A554VMC2"/>
<evidence type="ECO:0000313" key="2">
    <source>
        <dbReference type="EMBL" id="TSE09382.1"/>
    </source>
</evidence>
<dbReference type="PANTHER" id="PTHR19308">
    <property type="entry name" value="PHOSPHATIDYLCHOLINE TRANSFER PROTEIN"/>
    <property type="match status" value="1"/>
</dbReference>
<proteinExistence type="predicted"/>
<evidence type="ECO:0000259" key="1">
    <source>
        <dbReference type="Pfam" id="PF01852"/>
    </source>
</evidence>
<evidence type="ECO:0000313" key="3">
    <source>
        <dbReference type="Proteomes" id="UP000318833"/>
    </source>
</evidence>
<dbReference type="PIRSF" id="PIRSF039033">
    <property type="entry name" value="START_dom"/>
    <property type="match status" value="1"/>
</dbReference>
<reference evidence="2 3" key="1">
    <citation type="submission" date="2019-07" db="EMBL/GenBank/DDBJ databases">
        <title>The draft genome sequence of Aquimarina algiphila M91.</title>
        <authorList>
            <person name="Meng X."/>
        </authorList>
    </citation>
    <scope>NUCLEOTIDE SEQUENCE [LARGE SCALE GENOMIC DNA]</scope>
    <source>
        <strain evidence="2 3">M91</strain>
    </source>
</reference>
<dbReference type="GO" id="GO:0005737">
    <property type="term" value="C:cytoplasm"/>
    <property type="evidence" value="ECO:0007669"/>
    <property type="project" value="UniProtKB-ARBA"/>
</dbReference>
<dbReference type="Proteomes" id="UP000318833">
    <property type="component" value="Unassembled WGS sequence"/>
</dbReference>
<dbReference type="EMBL" id="VLNR01000014">
    <property type="protein sequence ID" value="TSE09382.1"/>
    <property type="molecule type" value="Genomic_DNA"/>
</dbReference>
<dbReference type="InterPro" id="IPR028347">
    <property type="entry name" value="START_dom_prot"/>
</dbReference>
<feature type="domain" description="START" evidence="1">
    <location>
        <begin position="26"/>
        <end position="212"/>
    </location>
</feature>
<accession>A0A554VMC2</accession>